<evidence type="ECO:0000256" key="2">
    <source>
        <dbReference type="ARBA" id="ARBA00022670"/>
    </source>
</evidence>
<evidence type="ECO:0000256" key="4">
    <source>
        <dbReference type="ARBA" id="ARBA00022801"/>
    </source>
</evidence>
<dbReference type="InterPro" id="IPR035914">
    <property type="entry name" value="Sperma_CUB_dom_sf"/>
</dbReference>
<feature type="chain" id="PRO_5007951448" description="Metalloendopeptidase" evidence="11">
    <location>
        <begin position="26"/>
        <end position="632"/>
    </location>
</feature>
<dbReference type="PANTHER" id="PTHR10127">
    <property type="entry name" value="DISCOIDIN, CUB, EGF, LAMININ , AND ZINC METALLOPROTEASE DOMAIN CONTAINING"/>
    <property type="match status" value="1"/>
</dbReference>
<keyword evidence="8" id="KW-0325">Glycoprotein</keyword>
<dbReference type="GO" id="GO:0004222">
    <property type="term" value="F:metalloendopeptidase activity"/>
    <property type="evidence" value="ECO:0007669"/>
    <property type="project" value="UniProtKB-UniRule"/>
</dbReference>
<keyword evidence="5 10" id="KW-0862">Zinc</keyword>
<keyword evidence="4 10" id="KW-0378">Hydrolase</keyword>
<feature type="compositionally biased region" description="Polar residues" evidence="12">
    <location>
        <begin position="497"/>
        <end position="514"/>
    </location>
</feature>
<dbReference type="SMART" id="SM00235">
    <property type="entry name" value="ZnMc"/>
    <property type="match status" value="1"/>
</dbReference>
<sequence>MRVSMPPIILLLFFFIVAFLSNCSVQERTRKASKSTLEQIKQLFNEKAAHRAFVQNDPRLLADEPHGLGGLRRNPAARRHHNELAVNDPDGDYLQGDMELAEWQAERLRHKLNASPKWRRRKKRKIGRNPSTSVGTDDDRSATTWQKMCQKRRDRKYGTHWPFGRMRLVFDSGKAGGCSSFVGRAGGTQGISITTPGCDFVGIIAHEVGHALGTFHEQARPDQPRHIAVHYSNIPVVRWNNFQPIGDDQAATFGLPYDAGSVMHYGPYGFAADHFRPTISTLDTNCSPSDNAKVLLFWTLTRSIAPMAHGGYTDPNDCERCVCPTGVSGTLCTEVQPSSCGAAIMVSPTAQNISSPKFPNNFPASSGCVWLLRSPPQGHVLVEFVEEPFGYPCEDTCDKAFVELKTGPDFRVTGYRFCCSTPPSMAFRSVGEEALLIHFGGGQAGHRGFRARVWSDRQWPRTEESVGGRATTTDSEWEKAMVSEVSGEEILSTTTMAPISGPETTVSPVTNSSPVPMPFSSLPPSSTIDLTNSSPVPMPFSSLPPSSTIDLTNSSPVPMPFSPPPPSSTIDLTNSSPVPMPFSPPPPSSTIDCSSCQQWSEWSDCSQMCGGCGRKTRRRLYIHKRVVAHGFV</sequence>
<keyword evidence="2 10" id="KW-0645">Protease</keyword>
<dbReference type="PROSITE" id="PS50092">
    <property type="entry name" value="TSP1"/>
    <property type="match status" value="1"/>
</dbReference>
<dbReference type="InterPro" id="IPR036383">
    <property type="entry name" value="TSP1_rpt_sf"/>
</dbReference>
<proteinExistence type="predicted"/>
<feature type="compositionally biased region" description="Basic residues" evidence="12">
    <location>
        <begin position="117"/>
        <end position="127"/>
    </location>
</feature>
<evidence type="ECO:0000256" key="5">
    <source>
        <dbReference type="ARBA" id="ARBA00022833"/>
    </source>
</evidence>
<feature type="domain" description="Peptidase M12A" evidence="14">
    <location>
        <begin position="104"/>
        <end position="324"/>
    </location>
</feature>
<evidence type="ECO:0000256" key="11">
    <source>
        <dbReference type="RuleBase" id="RU361183"/>
    </source>
</evidence>
<evidence type="ECO:0000256" key="8">
    <source>
        <dbReference type="ARBA" id="ARBA00023180"/>
    </source>
</evidence>
<dbReference type="PRINTS" id="PR00480">
    <property type="entry name" value="ASTACIN"/>
</dbReference>
<keyword evidence="11" id="KW-0732">Signal</keyword>
<dbReference type="InterPro" id="IPR000884">
    <property type="entry name" value="TSP1_rpt"/>
</dbReference>
<feature type="domain" description="CUB" evidence="13">
    <location>
        <begin position="340"/>
        <end position="456"/>
    </location>
</feature>
<reference evidence="16" key="3">
    <citation type="submission" date="2016-06" db="UniProtKB">
        <authorList>
            <consortium name="WormBaseParasite"/>
        </authorList>
    </citation>
    <scope>IDENTIFICATION</scope>
</reference>
<feature type="binding site" evidence="10">
    <location>
        <position position="216"/>
    </location>
    <ligand>
        <name>Zn(2+)</name>
        <dbReference type="ChEBI" id="CHEBI:29105"/>
        <note>catalytic</note>
    </ligand>
</feature>
<keyword evidence="7" id="KW-1015">Disulfide bond</keyword>
<dbReference type="Pfam" id="PF01400">
    <property type="entry name" value="Astacin"/>
    <property type="match status" value="1"/>
</dbReference>
<feature type="compositionally biased region" description="Polar residues" evidence="12">
    <location>
        <begin position="522"/>
        <end position="535"/>
    </location>
</feature>
<evidence type="ECO:0000259" key="14">
    <source>
        <dbReference type="PROSITE" id="PS51864"/>
    </source>
</evidence>
<evidence type="ECO:0000256" key="1">
    <source>
        <dbReference type="ARBA" id="ARBA00022536"/>
    </source>
</evidence>
<comment type="cofactor">
    <cofactor evidence="10 11">
        <name>Zn(2+)</name>
        <dbReference type="ChEBI" id="CHEBI:29105"/>
    </cofactor>
    <text evidence="10 11">Binds 1 zinc ion per subunit.</text>
</comment>
<keyword evidence="6 10" id="KW-0482">Metalloprotease</keyword>
<dbReference type="InterPro" id="IPR001506">
    <property type="entry name" value="Peptidase_M12A"/>
</dbReference>
<evidence type="ECO:0000256" key="3">
    <source>
        <dbReference type="ARBA" id="ARBA00022723"/>
    </source>
</evidence>
<dbReference type="PROSITE" id="PS51864">
    <property type="entry name" value="ASTACIN"/>
    <property type="match status" value="1"/>
</dbReference>
<dbReference type="Gene3D" id="2.60.120.290">
    <property type="entry name" value="Spermadhesin, CUB domain"/>
    <property type="match status" value="1"/>
</dbReference>
<organism evidence="15 16">
    <name type="scientific">Globodera pallida</name>
    <name type="common">Potato cyst nematode worm</name>
    <name type="synonym">Heterodera pallida</name>
    <dbReference type="NCBI Taxonomy" id="36090"/>
    <lineage>
        <taxon>Eukaryota</taxon>
        <taxon>Metazoa</taxon>
        <taxon>Ecdysozoa</taxon>
        <taxon>Nematoda</taxon>
        <taxon>Chromadorea</taxon>
        <taxon>Rhabditida</taxon>
        <taxon>Tylenchina</taxon>
        <taxon>Tylenchomorpha</taxon>
        <taxon>Tylenchoidea</taxon>
        <taxon>Heteroderidae</taxon>
        <taxon>Heteroderinae</taxon>
        <taxon>Globodera</taxon>
    </lineage>
</organism>
<keyword evidence="1" id="KW-0245">EGF-like domain</keyword>
<dbReference type="InterPro" id="IPR000859">
    <property type="entry name" value="CUB_dom"/>
</dbReference>
<feature type="signal peptide" evidence="11">
    <location>
        <begin position="1"/>
        <end position="25"/>
    </location>
</feature>
<feature type="binding site" evidence="10">
    <location>
        <position position="206"/>
    </location>
    <ligand>
        <name>Zn(2+)</name>
        <dbReference type="ChEBI" id="CHEBI:29105"/>
        <note>catalytic</note>
    </ligand>
</feature>
<evidence type="ECO:0000256" key="12">
    <source>
        <dbReference type="SAM" id="MobiDB-lite"/>
    </source>
</evidence>
<dbReference type="EC" id="3.4.24.-" evidence="11"/>
<feature type="compositionally biased region" description="Polar residues" evidence="12">
    <location>
        <begin position="543"/>
        <end position="553"/>
    </location>
</feature>
<feature type="binding site" evidence="10">
    <location>
        <position position="210"/>
    </location>
    <ligand>
        <name>Zn(2+)</name>
        <dbReference type="ChEBI" id="CHEBI:29105"/>
        <note>catalytic</note>
    </ligand>
</feature>
<dbReference type="Gene3D" id="2.20.100.10">
    <property type="entry name" value="Thrombospondin type-1 (TSP1) repeat"/>
    <property type="match status" value="1"/>
</dbReference>
<dbReference type="Gene3D" id="3.40.390.10">
    <property type="entry name" value="Collagenase (Catalytic Domain)"/>
    <property type="match status" value="1"/>
</dbReference>
<name>A0A183CGF6_GLOPA</name>
<dbReference type="InterPro" id="IPR006026">
    <property type="entry name" value="Peptidase_Metallo"/>
</dbReference>
<evidence type="ECO:0000256" key="7">
    <source>
        <dbReference type="ARBA" id="ARBA00023157"/>
    </source>
</evidence>
<dbReference type="PROSITE" id="PS01180">
    <property type="entry name" value="CUB"/>
    <property type="match status" value="1"/>
</dbReference>
<dbReference type="Proteomes" id="UP000050741">
    <property type="component" value="Unassembled WGS sequence"/>
</dbReference>
<keyword evidence="3 10" id="KW-0479">Metal-binding</keyword>
<dbReference type="WBParaSite" id="GPLIN_001196100">
    <property type="protein sequence ID" value="GPLIN_001196100"/>
    <property type="gene ID" value="GPLIN_001196100"/>
</dbReference>
<dbReference type="GO" id="GO:0006508">
    <property type="term" value="P:proteolysis"/>
    <property type="evidence" value="ECO:0007669"/>
    <property type="project" value="UniProtKB-KW"/>
</dbReference>
<keyword evidence="15" id="KW-1185">Reference proteome</keyword>
<feature type="compositionally biased region" description="Pro residues" evidence="12">
    <location>
        <begin position="578"/>
        <end position="588"/>
    </location>
</feature>
<dbReference type="PANTHER" id="PTHR10127:SF810">
    <property type="entry name" value="ZINC METALLOPROTEINASE NAS-38"/>
    <property type="match status" value="1"/>
</dbReference>
<dbReference type="AlphaFoldDB" id="A0A183CGF6"/>
<feature type="region of interest" description="Disordered" evidence="12">
    <location>
        <begin position="65"/>
        <end position="90"/>
    </location>
</feature>
<evidence type="ECO:0000256" key="6">
    <source>
        <dbReference type="ARBA" id="ARBA00023049"/>
    </source>
</evidence>
<dbReference type="SUPFAM" id="SSF49854">
    <property type="entry name" value="Spermadhesin, CUB domain"/>
    <property type="match status" value="1"/>
</dbReference>
<dbReference type="SMART" id="SM00042">
    <property type="entry name" value="CUB"/>
    <property type="match status" value="1"/>
</dbReference>
<evidence type="ECO:0000313" key="15">
    <source>
        <dbReference type="Proteomes" id="UP000050741"/>
    </source>
</evidence>
<protein>
    <recommendedName>
        <fullName evidence="11">Metalloendopeptidase</fullName>
        <ecNumber evidence="11">3.4.24.-</ecNumber>
    </recommendedName>
</protein>
<evidence type="ECO:0000259" key="13">
    <source>
        <dbReference type="PROSITE" id="PS01180"/>
    </source>
</evidence>
<reference evidence="15" key="2">
    <citation type="submission" date="2014-05" db="EMBL/GenBank/DDBJ databases">
        <title>The genome and life-stage specific transcriptomes of Globodera pallida elucidate key aspects of plant parasitism by a cyst nematode.</title>
        <authorList>
            <person name="Cotton J.A."/>
            <person name="Lilley C.J."/>
            <person name="Jones L.M."/>
            <person name="Kikuchi T."/>
            <person name="Reid A.J."/>
            <person name="Thorpe P."/>
            <person name="Tsai I.J."/>
            <person name="Beasley H."/>
            <person name="Blok V."/>
            <person name="Cock P.J.A."/>
            <person name="Van den Akker S.E."/>
            <person name="Holroyd N."/>
            <person name="Hunt M."/>
            <person name="Mantelin S."/>
            <person name="Naghra H."/>
            <person name="Pain A."/>
            <person name="Palomares-Rius J.E."/>
            <person name="Zarowiecki M."/>
            <person name="Berriman M."/>
            <person name="Jones J.T."/>
            <person name="Urwin P.E."/>
        </authorList>
    </citation>
    <scope>NUCLEOTIDE SEQUENCE [LARGE SCALE GENOMIC DNA]</scope>
    <source>
        <strain evidence="15">Lindley</strain>
    </source>
</reference>
<dbReference type="InterPro" id="IPR024079">
    <property type="entry name" value="MetalloPept_cat_dom_sf"/>
</dbReference>
<comment type="caution">
    <text evidence="9">Lacks conserved residue(s) required for the propagation of feature annotation.</text>
</comment>
<dbReference type="GO" id="GO:0008270">
    <property type="term" value="F:zinc ion binding"/>
    <property type="evidence" value="ECO:0007669"/>
    <property type="project" value="UniProtKB-UniRule"/>
</dbReference>
<feature type="active site" evidence="10">
    <location>
        <position position="207"/>
    </location>
</feature>
<reference evidence="15" key="1">
    <citation type="submission" date="2013-12" db="EMBL/GenBank/DDBJ databases">
        <authorList>
            <person name="Aslett M."/>
        </authorList>
    </citation>
    <scope>NUCLEOTIDE SEQUENCE [LARGE SCALE GENOMIC DNA]</scope>
    <source>
        <strain evidence="15">Lindley</strain>
    </source>
</reference>
<dbReference type="SUPFAM" id="SSF55486">
    <property type="entry name" value="Metalloproteases ('zincins'), catalytic domain"/>
    <property type="match status" value="1"/>
</dbReference>
<dbReference type="Pfam" id="PF00431">
    <property type="entry name" value="CUB"/>
    <property type="match status" value="1"/>
</dbReference>
<evidence type="ECO:0000256" key="10">
    <source>
        <dbReference type="PROSITE-ProRule" id="PRU01211"/>
    </source>
</evidence>
<evidence type="ECO:0000313" key="16">
    <source>
        <dbReference type="WBParaSite" id="GPLIN_001196100"/>
    </source>
</evidence>
<dbReference type="CDD" id="cd00041">
    <property type="entry name" value="CUB"/>
    <property type="match status" value="1"/>
</dbReference>
<feature type="region of interest" description="Disordered" evidence="12">
    <location>
        <begin position="497"/>
        <end position="589"/>
    </location>
</feature>
<evidence type="ECO:0000256" key="9">
    <source>
        <dbReference type="PROSITE-ProRule" id="PRU00059"/>
    </source>
</evidence>
<feature type="compositionally biased region" description="Pro residues" evidence="12">
    <location>
        <begin position="557"/>
        <end position="567"/>
    </location>
</feature>
<feature type="region of interest" description="Disordered" evidence="12">
    <location>
        <begin position="117"/>
        <end position="144"/>
    </location>
</feature>
<accession>A0A183CGF6</accession>